<dbReference type="InterPro" id="IPR005844">
    <property type="entry name" value="A-D-PHexomutase_a/b/a-I"/>
</dbReference>
<dbReference type="FunFam" id="3.40.120.10:FF:000010">
    <property type="entry name" value="phosphomannomutase/phosphoglucomutase isoform X1"/>
    <property type="match status" value="1"/>
</dbReference>
<sequence>MQQQTRPAEVTTAVADDTVTYKRLQNGSDVRGVAVAGVEGEDVTLTPTIAFFIGCAFADWLANRFQLPTSSLRVSIGRDPRISGPLLQTAMAAGLASKGASVARFGLATTPAMFMSCILPGHEYDGGVMITASHLPYNRNGFKFFTRDGSLEKGNISDLMLRAAGAAREAGVSSSGRYVDDAYVMAAALAVEPSSVPGVDFMPVYANHLRNIIKSGIDHPDNYDRPLEGFKIAVDPGNGGGGFLATDVLEPLGADVSGSQFLEPDGWFPNHVPNPEDKSAMKAGVEAVRMSQADLGIVLDTDVDRSAVVAADGQPINSNRYIALMATITLRKYPGTTIVTDSVTSNGLTEYISSLGGKHFRYRRGYKNVISKGIELNESGVDTQMMMETSGHGAMKENFYLDDGAYSALQIIIELVRRRLAGEGDLSVDLLSKLKEPLESEEFRLKLTVKDFKSEGDRILSAFHDWVLSGAGGASNWELEKENHEGWRVAVDEGDGRRGWLLLRSSLHDPLLVLNVESEVQGGVKGIVSKVREFFSQHSNFQADTSKLA</sequence>
<evidence type="ECO:0000256" key="5">
    <source>
        <dbReference type="ARBA" id="ARBA00022526"/>
    </source>
</evidence>
<dbReference type="CDD" id="cd03089">
    <property type="entry name" value="PMM_PGM"/>
    <property type="match status" value="1"/>
</dbReference>
<dbReference type="Pfam" id="PF02880">
    <property type="entry name" value="PGM_PMM_III"/>
    <property type="match status" value="1"/>
</dbReference>
<dbReference type="InterPro" id="IPR005846">
    <property type="entry name" value="A-D-PHexomutase_a/b/a-III"/>
</dbReference>
<evidence type="ECO:0000256" key="7">
    <source>
        <dbReference type="ARBA" id="ARBA00049318"/>
    </source>
</evidence>
<keyword evidence="13" id="KW-1185">Reference proteome</keyword>
<name>A0AAW1PHB2_9CHLO</name>
<dbReference type="SUPFAM" id="SSF53738">
    <property type="entry name" value="Phosphoglucomutase, first 3 domains"/>
    <property type="match status" value="3"/>
</dbReference>
<evidence type="ECO:0000256" key="6">
    <source>
        <dbReference type="ARBA" id="ARBA00022553"/>
    </source>
</evidence>
<dbReference type="PANTHER" id="PTHR42946">
    <property type="entry name" value="PHOSPHOHEXOSE MUTASE"/>
    <property type="match status" value="1"/>
</dbReference>
<dbReference type="InterPro" id="IPR005845">
    <property type="entry name" value="A-D-PHexomutase_a/b/a-II"/>
</dbReference>
<feature type="domain" description="Alpha-D-phosphohexomutase alpha/beta/alpha" evidence="10">
    <location>
        <begin position="228"/>
        <end position="313"/>
    </location>
</feature>
<evidence type="ECO:0000259" key="10">
    <source>
        <dbReference type="Pfam" id="PF02879"/>
    </source>
</evidence>
<evidence type="ECO:0000313" key="13">
    <source>
        <dbReference type="Proteomes" id="UP001489004"/>
    </source>
</evidence>
<organism evidence="12 13">
    <name type="scientific">[Myrmecia] bisecta</name>
    <dbReference type="NCBI Taxonomy" id="41462"/>
    <lineage>
        <taxon>Eukaryota</taxon>
        <taxon>Viridiplantae</taxon>
        <taxon>Chlorophyta</taxon>
        <taxon>core chlorophytes</taxon>
        <taxon>Trebouxiophyceae</taxon>
        <taxon>Trebouxiales</taxon>
        <taxon>Trebouxiaceae</taxon>
        <taxon>Myrmecia</taxon>
    </lineage>
</organism>
<comment type="caution">
    <text evidence="12">The sequence shown here is derived from an EMBL/GenBank/DDBJ whole genome shotgun (WGS) entry which is preliminary data.</text>
</comment>
<evidence type="ECO:0000256" key="3">
    <source>
        <dbReference type="ARBA" id="ARBA00010231"/>
    </source>
</evidence>
<evidence type="ECO:0000256" key="1">
    <source>
        <dbReference type="ARBA" id="ARBA00000443"/>
    </source>
</evidence>
<dbReference type="GO" id="GO:0004615">
    <property type="term" value="F:phosphomannomutase activity"/>
    <property type="evidence" value="ECO:0007669"/>
    <property type="project" value="TreeGrafter"/>
</dbReference>
<dbReference type="PANTHER" id="PTHR42946:SF1">
    <property type="entry name" value="PHOSPHOGLUCOMUTASE (ALPHA-D-GLUCOSE-1,6-BISPHOSPHATE-DEPENDENT)"/>
    <property type="match status" value="1"/>
</dbReference>
<evidence type="ECO:0000259" key="11">
    <source>
        <dbReference type="Pfam" id="PF02880"/>
    </source>
</evidence>
<comment type="catalytic activity">
    <reaction evidence="8">
        <text>O-phospho-L-seryl-[protein] + alpha-D-glucose 1-phosphate = alpha-D-glucose 1,6-bisphosphate + L-seryl-[protein]</text>
        <dbReference type="Rhea" id="RHEA:68748"/>
        <dbReference type="Rhea" id="RHEA-COMP:9863"/>
        <dbReference type="Rhea" id="RHEA-COMP:11604"/>
        <dbReference type="ChEBI" id="CHEBI:29999"/>
        <dbReference type="ChEBI" id="CHEBI:58392"/>
        <dbReference type="ChEBI" id="CHEBI:58601"/>
        <dbReference type="ChEBI" id="CHEBI:83421"/>
    </reaction>
</comment>
<dbReference type="Pfam" id="PF02878">
    <property type="entry name" value="PGM_PMM_I"/>
    <property type="match status" value="1"/>
</dbReference>
<evidence type="ECO:0000256" key="2">
    <source>
        <dbReference type="ARBA" id="ARBA00001946"/>
    </source>
</evidence>
<evidence type="ECO:0000259" key="9">
    <source>
        <dbReference type="Pfam" id="PF02878"/>
    </source>
</evidence>
<dbReference type="Gene3D" id="3.40.120.10">
    <property type="entry name" value="Alpha-D-Glucose-1,6-Bisphosphate, subunit A, domain 3"/>
    <property type="match status" value="3"/>
</dbReference>
<comment type="catalytic activity">
    <reaction evidence="7">
        <text>alpha-D-glucose 1,6-bisphosphate + L-seryl-[protein] = O-phospho-L-seryl-[protein] + alpha-D-glucose 6-phosphate</text>
        <dbReference type="Rhea" id="RHEA:68752"/>
        <dbReference type="Rhea" id="RHEA-COMP:9863"/>
        <dbReference type="Rhea" id="RHEA-COMP:11604"/>
        <dbReference type="ChEBI" id="CHEBI:29999"/>
        <dbReference type="ChEBI" id="CHEBI:58225"/>
        <dbReference type="ChEBI" id="CHEBI:58392"/>
        <dbReference type="ChEBI" id="CHEBI:83421"/>
    </reaction>
</comment>
<evidence type="ECO:0000256" key="8">
    <source>
        <dbReference type="ARBA" id="ARBA00049409"/>
    </source>
</evidence>
<dbReference type="EMBL" id="JALJOR010000012">
    <property type="protein sequence ID" value="KAK9807868.1"/>
    <property type="molecule type" value="Genomic_DNA"/>
</dbReference>
<keyword evidence="5" id="KW-0119">Carbohydrate metabolism</keyword>
<keyword evidence="6" id="KW-0597">Phosphoprotein</keyword>
<reference evidence="12 13" key="1">
    <citation type="journal article" date="2024" name="Nat. Commun.">
        <title>Phylogenomics reveals the evolutionary origins of lichenization in chlorophyte algae.</title>
        <authorList>
            <person name="Puginier C."/>
            <person name="Libourel C."/>
            <person name="Otte J."/>
            <person name="Skaloud P."/>
            <person name="Haon M."/>
            <person name="Grisel S."/>
            <person name="Petersen M."/>
            <person name="Berrin J.G."/>
            <person name="Delaux P.M."/>
            <person name="Dal Grande F."/>
            <person name="Keller J."/>
        </authorList>
    </citation>
    <scope>NUCLEOTIDE SEQUENCE [LARGE SCALE GENOMIC DNA]</scope>
    <source>
        <strain evidence="12 13">SAG 2043</strain>
    </source>
</reference>
<comment type="similarity">
    <text evidence="3">Belongs to the phosphohexose mutase family.</text>
</comment>
<protein>
    <recommendedName>
        <fullName evidence="4">phosphoglucomutase (alpha-D-glucose-1,6-bisphosphate-dependent)</fullName>
        <ecNumber evidence="4">5.4.2.2</ecNumber>
    </recommendedName>
</protein>
<dbReference type="GO" id="GO:0006006">
    <property type="term" value="P:glucose metabolic process"/>
    <property type="evidence" value="ECO:0007669"/>
    <property type="project" value="UniProtKB-KW"/>
</dbReference>
<dbReference type="PRINTS" id="PR00509">
    <property type="entry name" value="PGMPMM"/>
</dbReference>
<accession>A0AAW1PHB2</accession>
<dbReference type="Proteomes" id="UP001489004">
    <property type="component" value="Unassembled WGS sequence"/>
</dbReference>
<evidence type="ECO:0000256" key="4">
    <source>
        <dbReference type="ARBA" id="ARBA00012728"/>
    </source>
</evidence>
<feature type="domain" description="Alpha-D-phosphohexomutase alpha/beta/alpha" evidence="9">
    <location>
        <begin position="25"/>
        <end position="150"/>
    </location>
</feature>
<proteinExistence type="inferred from homology"/>
<dbReference type="InterPro" id="IPR005841">
    <property type="entry name" value="Alpha-D-phosphohexomutase_SF"/>
</dbReference>
<keyword evidence="5" id="KW-0313">Glucose metabolism</keyword>
<dbReference type="Pfam" id="PF02879">
    <property type="entry name" value="PGM_PMM_II"/>
    <property type="match status" value="1"/>
</dbReference>
<dbReference type="GO" id="GO:0004614">
    <property type="term" value="F:phosphoglucomutase activity"/>
    <property type="evidence" value="ECO:0007669"/>
    <property type="project" value="UniProtKB-EC"/>
</dbReference>
<dbReference type="AlphaFoldDB" id="A0AAW1PHB2"/>
<comment type="cofactor">
    <cofactor evidence="2">
        <name>Mg(2+)</name>
        <dbReference type="ChEBI" id="CHEBI:18420"/>
    </cofactor>
</comment>
<feature type="domain" description="Alpha-D-phosphohexomutase alpha/beta/alpha" evidence="11">
    <location>
        <begin position="317"/>
        <end position="414"/>
    </location>
</feature>
<evidence type="ECO:0000313" key="12">
    <source>
        <dbReference type="EMBL" id="KAK9807868.1"/>
    </source>
</evidence>
<comment type="catalytic activity">
    <reaction evidence="1">
        <text>alpha-D-glucose 1-phosphate = alpha-D-glucose 6-phosphate</text>
        <dbReference type="Rhea" id="RHEA:23536"/>
        <dbReference type="ChEBI" id="CHEBI:58225"/>
        <dbReference type="ChEBI" id="CHEBI:58601"/>
        <dbReference type="EC" id="5.4.2.2"/>
    </reaction>
</comment>
<dbReference type="EC" id="5.4.2.2" evidence="4"/>
<dbReference type="InterPro" id="IPR050060">
    <property type="entry name" value="Phosphoglucosamine_mutase"/>
</dbReference>
<dbReference type="InterPro" id="IPR016055">
    <property type="entry name" value="A-D-PHexomutase_a/b/a-I/II/III"/>
</dbReference>
<gene>
    <name evidence="12" type="ORF">WJX72_011619</name>
</gene>